<evidence type="ECO:0000313" key="11">
    <source>
        <dbReference type="EMBL" id="KAK4377043.1"/>
    </source>
</evidence>
<dbReference type="InterPro" id="IPR052259">
    <property type="entry name" value="Nucleoredoxin-like"/>
</dbReference>
<evidence type="ECO:0000256" key="8">
    <source>
        <dbReference type="SAM" id="Coils"/>
    </source>
</evidence>
<dbReference type="InterPro" id="IPR013766">
    <property type="entry name" value="Thioredoxin_domain"/>
</dbReference>
<evidence type="ECO:0000256" key="5">
    <source>
        <dbReference type="ARBA" id="ARBA00025782"/>
    </source>
</evidence>
<dbReference type="PROSITE" id="PS51352">
    <property type="entry name" value="THIOREDOXIN_2"/>
    <property type="match status" value="1"/>
</dbReference>
<evidence type="ECO:0000259" key="10">
    <source>
        <dbReference type="PROSITE" id="PS51352"/>
    </source>
</evidence>
<evidence type="ECO:0000256" key="1">
    <source>
        <dbReference type="ARBA" id="ARBA00012612"/>
    </source>
</evidence>
<evidence type="ECO:0000256" key="2">
    <source>
        <dbReference type="ARBA" id="ARBA00022737"/>
    </source>
</evidence>
<feature type="region of interest" description="Disordered" evidence="9">
    <location>
        <begin position="1"/>
        <end position="30"/>
    </location>
</feature>
<evidence type="ECO:0000256" key="6">
    <source>
        <dbReference type="ARBA" id="ARBA00047388"/>
    </source>
</evidence>
<feature type="domain" description="Thioredoxin" evidence="10">
    <location>
        <begin position="279"/>
        <end position="438"/>
    </location>
</feature>
<evidence type="ECO:0000256" key="7">
    <source>
        <dbReference type="ARBA" id="ARBA00047804"/>
    </source>
</evidence>
<dbReference type="Proteomes" id="UP001291623">
    <property type="component" value="Unassembled WGS sequence"/>
</dbReference>
<reference evidence="11" key="1">
    <citation type="submission" date="2023-12" db="EMBL/GenBank/DDBJ databases">
        <title>Genome assembly of Anisodus tanguticus.</title>
        <authorList>
            <person name="Wang Y.-J."/>
        </authorList>
    </citation>
    <scope>NUCLEOTIDE SEQUENCE</scope>
    <source>
        <strain evidence="11">KB-2021</strain>
        <tissue evidence="11">Leaf</tissue>
    </source>
</reference>
<sequence>MRQKGAQTKKKENYQEKPFANARFNQSTTPRERDALNANAKKGIPHLVILNPSGKVVTDSGVEIIVEHGVEGYTFTQERLNEIKEQEETAKREQSLKSILESQSRNYVVAADGRKVLVTELEGKMVGLYFSMTSFDECESFTRKLIEMYDKLIAQGEIFKVVMIPLDDEDEDDSFKKGFASMPWFSLPLKDKTSIEEHGILVYPFTPERFSELEQIEKAKREAQTLESILVTGDHDLVIGKYGEKMGRLFIHSNVVEAIEEHGILVYPFTPERFSELEQIEKAKREAQTLESILVTGDHDFVIGKDGEKILVSDLVGKNILLYFSAHWCPPCHTFTKLKEAYETIKAKNGPLGVIFISSDHDQDLFDDYFATMSWMDFPFGDERKASLSRLFKVQAILTLVSIWPSGKTITIGARNLMLSHGAKAFPFTEERMKEIEAEISLEEKKEK</sequence>
<keyword evidence="2" id="KW-0677">Repeat</keyword>
<accession>A0AAE1SWL3</accession>
<dbReference type="AlphaFoldDB" id="A0AAE1SWL3"/>
<evidence type="ECO:0000313" key="12">
    <source>
        <dbReference type="Proteomes" id="UP001291623"/>
    </source>
</evidence>
<comment type="catalytic activity">
    <reaction evidence="7">
        <text>[protein]-dithiol + NADP(+) = [protein]-disulfide + NADPH + H(+)</text>
        <dbReference type="Rhea" id="RHEA:18753"/>
        <dbReference type="Rhea" id="RHEA-COMP:10593"/>
        <dbReference type="Rhea" id="RHEA-COMP:10594"/>
        <dbReference type="ChEBI" id="CHEBI:15378"/>
        <dbReference type="ChEBI" id="CHEBI:29950"/>
        <dbReference type="ChEBI" id="CHEBI:50058"/>
        <dbReference type="ChEBI" id="CHEBI:57783"/>
        <dbReference type="ChEBI" id="CHEBI:58349"/>
        <dbReference type="EC" id="1.8.1.8"/>
    </reaction>
</comment>
<keyword evidence="12" id="KW-1185">Reference proteome</keyword>
<organism evidence="11 12">
    <name type="scientific">Anisodus tanguticus</name>
    <dbReference type="NCBI Taxonomy" id="243964"/>
    <lineage>
        <taxon>Eukaryota</taxon>
        <taxon>Viridiplantae</taxon>
        <taxon>Streptophyta</taxon>
        <taxon>Embryophyta</taxon>
        <taxon>Tracheophyta</taxon>
        <taxon>Spermatophyta</taxon>
        <taxon>Magnoliopsida</taxon>
        <taxon>eudicotyledons</taxon>
        <taxon>Gunneridae</taxon>
        <taxon>Pentapetalae</taxon>
        <taxon>asterids</taxon>
        <taxon>lamiids</taxon>
        <taxon>Solanales</taxon>
        <taxon>Solanaceae</taxon>
        <taxon>Solanoideae</taxon>
        <taxon>Hyoscyameae</taxon>
        <taxon>Anisodus</taxon>
    </lineage>
</organism>
<dbReference type="Gene3D" id="3.40.30.10">
    <property type="entry name" value="Glutaredoxin"/>
    <property type="match status" value="2"/>
</dbReference>
<protein>
    <recommendedName>
        <fullName evidence="1">protein-disulfide reductase</fullName>
        <ecNumber evidence="1">1.8.1.8</ecNumber>
    </recommendedName>
</protein>
<dbReference type="Pfam" id="PF13905">
    <property type="entry name" value="Thioredoxin_8"/>
    <property type="match status" value="2"/>
</dbReference>
<comment type="caution">
    <text evidence="11">The sequence shown here is derived from an EMBL/GenBank/DDBJ whole genome shotgun (WGS) entry which is preliminary data.</text>
</comment>
<proteinExistence type="inferred from homology"/>
<evidence type="ECO:0000256" key="4">
    <source>
        <dbReference type="ARBA" id="ARBA00023027"/>
    </source>
</evidence>
<keyword evidence="3" id="KW-0560">Oxidoreductase</keyword>
<gene>
    <name evidence="11" type="ORF">RND71_003339</name>
</gene>
<dbReference type="EC" id="1.8.1.8" evidence="1"/>
<dbReference type="InterPro" id="IPR036249">
    <property type="entry name" value="Thioredoxin-like_sf"/>
</dbReference>
<evidence type="ECO:0000256" key="9">
    <source>
        <dbReference type="SAM" id="MobiDB-lite"/>
    </source>
</evidence>
<dbReference type="SUPFAM" id="SSF52833">
    <property type="entry name" value="Thioredoxin-like"/>
    <property type="match status" value="2"/>
</dbReference>
<comment type="catalytic activity">
    <reaction evidence="6">
        <text>[protein]-dithiol + NAD(+) = [protein]-disulfide + NADH + H(+)</text>
        <dbReference type="Rhea" id="RHEA:18749"/>
        <dbReference type="Rhea" id="RHEA-COMP:10593"/>
        <dbReference type="Rhea" id="RHEA-COMP:10594"/>
        <dbReference type="ChEBI" id="CHEBI:15378"/>
        <dbReference type="ChEBI" id="CHEBI:29950"/>
        <dbReference type="ChEBI" id="CHEBI:50058"/>
        <dbReference type="ChEBI" id="CHEBI:57540"/>
        <dbReference type="ChEBI" id="CHEBI:57945"/>
        <dbReference type="EC" id="1.8.1.8"/>
    </reaction>
</comment>
<dbReference type="InterPro" id="IPR012336">
    <property type="entry name" value="Thioredoxin-like_fold"/>
</dbReference>
<dbReference type="PANTHER" id="PTHR13871">
    <property type="entry name" value="THIOREDOXIN"/>
    <property type="match status" value="1"/>
</dbReference>
<dbReference type="EMBL" id="JAVYJV010000002">
    <property type="protein sequence ID" value="KAK4377043.1"/>
    <property type="molecule type" value="Genomic_DNA"/>
</dbReference>
<keyword evidence="8" id="KW-0175">Coiled coil</keyword>
<name>A0AAE1SWL3_9SOLA</name>
<dbReference type="GO" id="GO:0047134">
    <property type="term" value="F:protein-disulfide reductase [NAD(P)H] activity"/>
    <property type="evidence" value="ECO:0007669"/>
    <property type="project" value="UniProtKB-EC"/>
</dbReference>
<comment type="similarity">
    <text evidence="5">Belongs to the nucleoredoxin family.</text>
</comment>
<evidence type="ECO:0000256" key="3">
    <source>
        <dbReference type="ARBA" id="ARBA00023002"/>
    </source>
</evidence>
<dbReference type="PANTHER" id="PTHR13871:SF96">
    <property type="entry name" value="THIOREDOXIN DOMAIN-CONTAINING PROTEIN"/>
    <property type="match status" value="1"/>
</dbReference>
<keyword evidence="4" id="KW-0520">NAD</keyword>
<feature type="coiled-coil region" evidence="8">
    <location>
        <begin position="73"/>
        <end position="103"/>
    </location>
</feature>